<protein>
    <recommendedName>
        <fullName evidence="2">NYN domain-containing protein</fullName>
    </recommendedName>
</protein>
<dbReference type="GO" id="GO:1905762">
    <property type="term" value="F:CCR4-NOT complex binding"/>
    <property type="evidence" value="ECO:0007669"/>
    <property type="project" value="TreeGrafter"/>
</dbReference>
<feature type="compositionally biased region" description="Polar residues" evidence="1">
    <location>
        <begin position="674"/>
        <end position="690"/>
    </location>
</feature>
<dbReference type="GO" id="GO:0010468">
    <property type="term" value="P:regulation of gene expression"/>
    <property type="evidence" value="ECO:0007669"/>
    <property type="project" value="InterPro"/>
</dbReference>
<feature type="region of interest" description="Disordered" evidence="1">
    <location>
        <begin position="547"/>
        <end position="572"/>
    </location>
</feature>
<feature type="compositionally biased region" description="Basic and acidic residues" evidence="1">
    <location>
        <begin position="258"/>
        <end position="277"/>
    </location>
</feature>
<dbReference type="GO" id="GO:0005777">
    <property type="term" value="C:peroxisome"/>
    <property type="evidence" value="ECO:0007669"/>
    <property type="project" value="InterPro"/>
</dbReference>
<gene>
    <name evidence="3" type="ORF">FA10DRAFT_267315</name>
</gene>
<dbReference type="RefSeq" id="XP_025378084.1">
    <property type="nucleotide sequence ID" value="XM_025521860.1"/>
</dbReference>
<feature type="region of interest" description="Disordered" evidence="1">
    <location>
        <begin position="672"/>
        <end position="787"/>
    </location>
</feature>
<dbReference type="GO" id="GO:0004540">
    <property type="term" value="F:RNA nuclease activity"/>
    <property type="evidence" value="ECO:0007669"/>
    <property type="project" value="InterPro"/>
</dbReference>
<dbReference type="EMBL" id="KZ819636">
    <property type="protein sequence ID" value="PWN90886.1"/>
    <property type="molecule type" value="Genomic_DNA"/>
</dbReference>
<feature type="compositionally biased region" description="Polar residues" evidence="1">
    <location>
        <begin position="40"/>
        <end position="51"/>
    </location>
</feature>
<reference evidence="3 4" key="1">
    <citation type="journal article" date="2018" name="Mol. Biol. Evol.">
        <title>Broad Genomic Sampling Reveals a Smut Pathogenic Ancestry of the Fungal Clade Ustilaginomycotina.</title>
        <authorList>
            <person name="Kijpornyongpan T."/>
            <person name="Mondo S.J."/>
            <person name="Barry K."/>
            <person name="Sandor L."/>
            <person name="Lee J."/>
            <person name="Lipzen A."/>
            <person name="Pangilinan J."/>
            <person name="LaButti K."/>
            <person name="Hainaut M."/>
            <person name="Henrissat B."/>
            <person name="Grigoriev I.V."/>
            <person name="Spatafora J.W."/>
            <person name="Aime M.C."/>
        </authorList>
    </citation>
    <scope>NUCLEOTIDE SEQUENCE [LARGE SCALE GENOMIC DNA]</scope>
    <source>
        <strain evidence="3 4">MCA 4198</strain>
    </source>
</reference>
<dbReference type="PANTHER" id="PTHR14379:SF3">
    <property type="entry name" value="MEIOSIS REGULATOR AND MRNA STABILITY FACTOR 1"/>
    <property type="match status" value="1"/>
</dbReference>
<feature type="compositionally biased region" description="Low complexity" evidence="1">
    <location>
        <begin position="284"/>
        <end position="308"/>
    </location>
</feature>
<accession>A0A316YPD2</accession>
<organism evidence="3 4">
    <name type="scientific">Acaromyces ingoldii</name>
    <dbReference type="NCBI Taxonomy" id="215250"/>
    <lineage>
        <taxon>Eukaryota</taxon>
        <taxon>Fungi</taxon>
        <taxon>Dikarya</taxon>
        <taxon>Basidiomycota</taxon>
        <taxon>Ustilaginomycotina</taxon>
        <taxon>Exobasidiomycetes</taxon>
        <taxon>Exobasidiales</taxon>
        <taxon>Cryptobasidiaceae</taxon>
        <taxon>Acaromyces</taxon>
    </lineage>
</organism>
<dbReference type="OrthoDB" id="549353at2759"/>
<dbReference type="Pfam" id="PF01936">
    <property type="entry name" value="NYN"/>
    <property type="match status" value="1"/>
</dbReference>
<dbReference type="InParanoid" id="A0A316YPD2"/>
<dbReference type="GeneID" id="37043776"/>
<keyword evidence="4" id="KW-1185">Reference proteome</keyword>
<evidence type="ECO:0000259" key="2">
    <source>
        <dbReference type="Pfam" id="PF01936"/>
    </source>
</evidence>
<dbReference type="InterPro" id="IPR021139">
    <property type="entry name" value="NYN"/>
</dbReference>
<dbReference type="Gene3D" id="3.40.50.1010">
    <property type="entry name" value="5'-nuclease"/>
    <property type="match status" value="1"/>
</dbReference>
<dbReference type="InterPro" id="IPR024768">
    <property type="entry name" value="Marf1"/>
</dbReference>
<evidence type="ECO:0000313" key="3">
    <source>
        <dbReference type="EMBL" id="PWN90886.1"/>
    </source>
</evidence>
<feature type="region of interest" description="Disordered" evidence="1">
    <location>
        <begin position="258"/>
        <end position="319"/>
    </location>
</feature>
<feature type="compositionally biased region" description="Polar residues" evidence="1">
    <location>
        <begin position="557"/>
        <end position="572"/>
    </location>
</feature>
<evidence type="ECO:0000256" key="1">
    <source>
        <dbReference type="SAM" id="MobiDB-lite"/>
    </source>
</evidence>
<dbReference type="STRING" id="215250.A0A316YPD2"/>
<dbReference type="Proteomes" id="UP000245768">
    <property type="component" value="Unassembled WGS sequence"/>
</dbReference>
<feature type="region of interest" description="Disordered" evidence="1">
    <location>
        <begin position="40"/>
        <end position="88"/>
    </location>
</feature>
<dbReference type="AlphaFoldDB" id="A0A316YPD2"/>
<proteinExistence type="predicted"/>
<feature type="compositionally biased region" description="Polar residues" evidence="1">
    <location>
        <begin position="735"/>
        <end position="745"/>
    </location>
</feature>
<evidence type="ECO:0000313" key="4">
    <source>
        <dbReference type="Proteomes" id="UP000245768"/>
    </source>
</evidence>
<name>A0A316YPD2_9BASI</name>
<dbReference type="CDD" id="cd10910">
    <property type="entry name" value="PIN_limkain_b1_N_like"/>
    <property type="match status" value="1"/>
</dbReference>
<feature type="compositionally biased region" description="Acidic residues" evidence="1">
    <location>
        <begin position="721"/>
        <end position="734"/>
    </location>
</feature>
<dbReference type="PANTHER" id="PTHR14379">
    <property type="entry name" value="LIMKAIN B LKAP"/>
    <property type="match status" value="1"/>
</dbReference>
<feature type="region of interest" description="Disordered" evidence="1">
    <location>
        <begin position="410"/>
        <end position="435"/>
    </location>
</feature>
<sequence length="896" mass="96325">MSTSDTSASSSISTLLSSPSARTGALALLGSAALVLSFRSLSRNDGKGSSNRRGREDEQDAEQEERRTKRDEAMPALRQRSSSAMSEMGSGKNSVAIFWDVDNCTPPTGSSGYTVAQAIRRAAQSTTQGKSTSSIVSFKAYLELSTEGAMTPAAQVNLRSELQGSGVSLIDTPKSGRKDVADKMMITDLLSFAIDKRPPALIVLLSGDRDFAYPLGVLRNRGYEVLLITPPVGAAPILEASANHVMRWRQDVLGVDRDGQGRLYDRPKTSKGVRVDGPEASIASPSKGPKPIQQPSQSQSQVPQKSAPASVLKGPGAPPSVPEVFQPLVTLLEKLRKQGNPRPLRSACAPLLLKTDKTVYERAGANRWADYVAVAEAAGIVVLGDNRVPGSEWIALRSIDDSKTVSKKPNISNITTAAPPTVTSSAAPTSSTPSSQTHLADVNLQIFFPLIEVCKALRGSSTNGGFPIASQVAAQLEGLHSSRTKELGIEQGVYWQAKVKNFAQYLDLAERAGVARLRDYTAPGGGPTQQTVQIHPKSERLYTSTIVSPATPGVGNGSSNSNIKENDKPSTSTKAEGAFLYAHQPSGERINVDYFPLANLLISQRREGKLTSTEGFVGGIMAKNFRSSQFCNTKEAFAKYLARAQKDDIVQVVEGPLGQRLVILSEWLRDPAEKSSTNGSAPAMTRSTSSSKDDLTNGKKSSSRDPAAAAAAGTSTKEGEAGQDDESNWVDEDSGNSTDSMVQAQDEQETKSVEENDAEPMEEGVTSPLAPLPSVEVKPATKEDRARFKPLVETLVHLRREMNAQDPSKKRVECIAPLRSRVSAEMVRLNSPSSQQQPGAWYQSYGVGGFEEYAQQAQEKGFVVSLDGTKKRIRLSRKYESMFFSHEIEEAAEGKE</sequence>
<feature type="compositionally biased region" description="Low complexity" evidence="1">
    <location>
        <begin position="415"/>
        <end position="435"/>
    </location>
</feature>
<feature type="domain" description="NYN" evidence="2">
    <location>
        <begin position="95"/>
        <end position="245"/>
    </location>
</feature>
<feature type="compositionally biased region" description="Basic and acidic residues" evidence="1">
    <location>
        <begin position="64"/>
        <end position="73"/>
    </location>
</feature>